<organism evidence="3 4">
    <name type="scientific">Polynucleobacter hirudinilacicola</name>
    <dbReference type="NCBI Taxonomy" id="1743166"/>
    <lineage>
        <taxon>Bacteria</taxon>
        <taxon>Pseudomonadati</taxon>
        <taxon>Pseudomonadota</taxon>
        <taxon>Betaproteobacteria</taxon>
        <taxon>Burkholderiales</taxon>
        <taxon>Burkholderiaceae</taxon>
        <taxon>Polynucleobacter</taxon>
    </lineage>
</organism>
<dbReference type="EMBL" id="NAIA01000001">
    <property type="protein sequence ID" value="OWF66576.1"/>
    <property type="molecule type" value="Genomic_DNA"/>
</dbReference>
<accession>A0A210RZZ0</accession>
<comment type="similarity">
    <text evidence="1">Belongs to the UbiJ family.</text>
</comment>
<dbReference type="PANTHER" id="PTHR38693:SF1">
    <property type="entry name" value="UBIQUINONE BIOSYNTHESIS ACCESSORY FACTOR UBIJ"/>
    <property type="match status" value="1"/>
</dbReference>
<dbReference type="UniPathway" id="UPA00232"/>
<comment type="subcellular location">
    <subcellularLocation>
        <location evidence="1">Cytoplasm</location>
    </subcellularLocation>
</comment>
<keyword evidence="1" id="KW-0831">Ubiquinone biosynthesis</keyword>
<dbReference type="GO" id="GO:0006744">
    <property type="term" value="P:ubiquinone biosynthetic process"/>
    <property type="evidence" value="ECO:0007669"/>
    <property type="project" value="UniProtKB-UniRule"/>
</dbReference>
<dbReference type="HAMAP" id="MF_02215">
    <property type="entry name" value="UbiJ"/>
    <property type="match status" value="1"/>
</dbReference>
<gene>
    <name evidence="1" type="primary">ubiJ</name>
    <name evidence="3" type="ORF">B6A14_00920</name>
</gene>
<dbReference type="GO" id="GO:0005737">
    <property type="term" value="C:cytoplasm"/>
    <property type="evidence" value="ECO:0007669"/>
    <property type="project" value="UniProtKB-SubCell"/>
</dbReference>
<keyword evidence="2" id="KW-0175">Coiled coil</keyword>
<evidence type="ECO:0000256" key="2">
    <source>
        <dbReference type="SAM" id="Coils"/>
    </source>
</evidence>
<dbReference type="AlphaFoldDB" id="A0A210RZZ0"/>
<evidence type="ECO:0000313" key="4">
    <source>
        <dbReference type="Proteomes" id="UP000196880"/>
    </source>
</evidence>
<comment type="pathway">
    <text evidence="1">Cofactor biosynthesis; ubiquinone biosynthesis.</text>
</comment>
<dbReference type="PANTHER" id="PTHR38693">
    <property type="entry name" value="UBIQUINONE BIOSYNTHESIS PROTEIN UBIJ"/>
    <property type="match status" value="1"/>
</dbReference>
<feature type="coiled-coil region" evidence="2">
    <location>
        <begin position="177"/>
        <end position="204"/>
    </location>
</feature>
<name>A0A210RZZ0_9BURK</name>
<protein>
    <recommendedName>
        <fullName evidence="1">Ubiquinone biosynthesis accessory factor UbiJ</fullName>
    </recommendedName>
</protein>
<comment type="function">
    <text evidence="1">Required for ubiquinone (coenzyme Q) biosynthesis. Binds hydrophobic ubiquinone biosynthetic intermediates via its SCP2 domain and is essential for the stability of the Ubi complex. May constitute a docking platform where Ubi enzymes assemble and access their SCP2-bound polyprenyl substrates.</text>
</comment>
<dbReference type="Proteomes" id="UP000196880">
    <property type="component" value="Unassembled WGS sequence"/>
</dbReference>
<reference evidence="3 4" key="1">
    <citation type="submission" date="2017-03" db="EMBL/GenBank/DDBJ databases">
        <title>New species Polynucleobacter sp. MWH-EgelM1-30-B4.</title>
        <authorList>
            <person name="Hahn M.W."/>
        </authorList>
    </citation>
    <scope>NUCLEOTIDE SEQUENCE [LARGE SCALE GENOMIC DNA]</scope>
    <source>
        <strain evidence="3 4">MWH-EgelM1-30-B4</strain>
    </source>
</reference>
<evidence type="ECO:0000313" key="3">
    <source>
        <dbReference type="EMBL" id="OWF66576.1"/>
    </source>
</evidence>
<keyword evidence="4" id="KW-1185">Reference proteome</keyword>
<dbReference type="InterPro" id="IPR038989">
    <property type="entry name" value="UbiJ"/>
</dbReference>
<proteinExistence type="inferred from homology"/>
<evidence type="ECO:0000256" key="1">
    <source>
        <dbReference type="HAMAP-Rule" id="MF_02215"/>
    </source>
</evidence>
<comment type="caution">
    <text evidence="3">The sequence shown here is derived from an EMBL/GenBank/DDBJ whole genome shotgun (WGS) entry which is preliminary data.</text>
</comment>
<keyword evidence="1" id="KW-0963">Cytoplasm</keyword>
<sequence>MNTHLSSTHTIAAGAACRGINHVLGSEPWASAELAKHAGKTILLGLPLGDLCLEIAPTGFLNALKEVHNPSLTLEVSSKALGDLLGSSGGLREQAFKAVKITGDADLAQLIGRLAGQLRWEYEEDLARLVGDAPANFAVRQGKKFVSASRSAASDFLENVVEYVSEERKVLLNKRDFMAHKSELNDLRESVDRLDKRIQFLEQKAR</sequence>
<dbReference type="RefSeq" id="WP_087908602.1">
    <property type="nucleotide sequence ID" value="NZ_NAIA01000001.1"/>
</dbReference>
<dbReference type="OrthoDB" id="8525483at2"/>